<evidence type="ECO:0000259" key="5">
    <source>
        <dbReference type="SMART" id="SM00704"/>
    </source>
</evidence>
<sequence length="141" mass="15600">MSKIKEYTNGEVTIVWEAEKCIHSAKCVNGLPSVFNPDARPWITPEDASSEDIVAQVKVCPSGALKYYWNDGRKEDEATNDELTKVEVLPKGPLMVHGELEVTLPDGTIKRMNKISAFCRCGASQNKPLCDGSHSKVDFED</sequence>
<keyword evidence="2" id="KW-0479">Metal-binding</keyword>
<dbReference type="GO" id="GO:0005737">
    <property type="term" value="C:cytoplasm"/>
    <property type="evidence" value="ECO:0007669"/>
    <property type="project" value="UniProtKB-ARBA"/>
</dbReference>
<keyword evidence="1" id="KW-0001">2Fe-2S</keyword>
<dbReference type="GO" id="GO:0051537">
    <property type="term" value="F:2 iron, 2 sulfur cluster binding"/>
    <property type="evidence" value="ECO:0007669"/>
    <property type="project" value="UniProtKB-KW"/>
</dbReference>
<gene>
    <name evidence="6" type="ORF">BC781_1011070</name>
</gene>
<proteinExistence type="predicted"/>
<dbReference type="InterPro" id="IPR042216">
    <property type="entry name" value="MitoNEET_CISD"/>
</dbReference>
<evidence type="ECO:0000256" key="3">
    <source>
        <dbReference type="ARBA" id="ARBA00023004"/>
    </source>
</evidence>
<dbReference type="Proteomes" id="UP000245535">
    <property type="component" value="Unassembled WGS sequence"/>
</dbReference>
<dbReference type="Gene3D" id="3.40.5.90">
    <property type="entry name" value="CDGSH iron-sulfur domain, mitoNEET-type"/>
    <property type="match status" value="1"/>
</dbReference>
<dbReference type="InterPro" id="IPR010693">
    <property type="entry name" value="Divergent_4Fe-4S_mono-cluster"/>
</dbReference>
<evidence type="ECO:0000313" key="6">
    <source>
        <dbReference type="EMBL" id="PWJ44699.1"/>
    </source>
</evidence>
<protein>
    <submittedName>
        <fullName evidence="6">Putative Fe-S cluster protein YjdI</fullName>
    </submittedName>
</protein>
<dbReference type="Pfam" id="PF09360">
    <property type="entry name" value="zf-CDGSH"/>
    <property type="match status" value="1"/>
</dbReference>
<evidence type="ECO:0000256" key="1">
    <source>
        <dbReference type="ARBA" id="ARBA00022714"/>
    </source>
</evidence>
<keyword evidence="3" id="KW-0408">Iron</keyword>
<accession>A0A315ZHM1</accession>
<dbReference type="SMART" id="SM00704">
    <property type="entry name" value="ZnF_CDGSH"/>
    <property type="match status" value="1"/>
</dbReference>
<dbReference type="AlphaFoldDB" id="A0A315ZHM1"/>
<dbReference type="InterPro" id="IPR018967">
    <property type="entry name" value="FeS-contain_CDGSH-typ"/>
</dbReference>
<feature type="domain" description="Iron-binding zinc finger CDGSH type" evidence="5">
    <location>
        <begin position="91"/>
        <end position="140"/>
    </location>
</feature>
<dbReference type="EMBL" id="QGDO01000001">
    <property type="protein sequence ID" value="PWJ44699.1"/>
    <property type="molecule type" value="Genomic_DNA"/>
</dbReference>
<dbReference type="OrthoDB" id="9795032at2"/>
<name>A0A315ZHM1_SEDFL</name>
<comment type="caution">
    <text evidence="6">The sequence shown here is derived from an EMBL/GenBank/DDBJ whole genome shotgun (WGS) entry which is preliminary data.</text>
</comment>
<dbReference type="Pfam" id="PF06902">
    <property type="entry name" value="Fer4_19"/>
    <property type="match status" value="1"/>
</dbReference>
<dbReference type="GO" id="GO:0046872">
    <property type="term" value="F:metal ion binding"/>
    <property type="evidence" value="ECO:0007669"/>
    <property type="project" value="UniProtKB-KW"/>
</dbReference>
<evidence type="ECO:0000256" key="4">
    <source>
        <dbReference type="ARBA" id="ARBA00023014"/>
    </source>
</evidence>
<dbReference type="RefSeq" id="WP_109616173.1">
    <property type="nucleotide sequence ID" value="NZ_QGDO01000001.1"/>
</dbReference>
<keyword evidence="4" id="KW-0411">Iron-sulfur</keyword>
<keyword evidence="7" id="KW-1185">Reference proteome</keyword>
<organism evidence="6 7">
    <name type="scientific">Sediminitomix flava</name>
    <dbReference type="NCBI Taxonomy" id="379075"/>
    <lineage>
        <taxon>Bacteria</taxon>
        <taxon>Pseudomonadati</taxon>
        <taxon>Bacteroidota</taxon>
        <taxon>Cytophagia</taxon>
        <taxon>Cytophagales</taxon>
        <taxon>Flammeovirgaceae</taxon>
        <taxon>Sediminitomix</taxon>
    </lineage>
</organism>
<evidence type="ECO:0000313" key="7">
    <source>
        <dbReference type="Proteomes" id="UP000245535"/>
    </source>
</evidence>
<reference evidence="6 7" key="1">
    <citation type="submission" date="2018-03" db="EMBL/GenBank/DDBJ databases">
        <title>Genomic Encyclopedia of Archaeal and Bacterial Type Strains, Phase II (KMG-II): from individual species to whole genera.</title>
        <authorList>
            <person name="Goeker M."/>
        </authorList>
    </citation>
    <scope>NUCLEOTIDE SEQUENCE [LARGE SCALE GENOMIC DNA]</scope>
    <source>
        <strain evidence="6 7">DSM 28229</strain>
    </source>
</reference>
<evidence type="ECO:0000256" key="2">
    <source>
        <dbReference type="ARBA" id="ARBA00022723"/>
    </source>
</evidence>